<protein>
    <submittedName>
        <fullName evidence="2">Uncharacterized protein</fullName>
    </submittedName>
</protein>
<proteinExistence type="predicted"/>
<feature type="signal peptide" evidence="1">
    <location>
        <begin position="1"/>
        <end position="21"/>
    </location>
</feature>
<keyword evidence="1" id="KW-0732">Signal</keyword>
<gene>
    <name evidence="2" type="ORF">SAMN02744124_04182</name>
</gene>
<dbReference type="Proteomes" id="UP000192939">
    <property type="component" value="Unassembled WGS sequence"/>
</dbReference>
<keyword evidence="3" id="KW-1185">Reference proteome</keyword>
<dbReference type="PROSITE" id="PS51257">
    <property type="entry name" value="PROKAR_LIPOPROTEIN"/>
    <property type="match status" value="1"/>
</dbReference>
<sequence>MKKFIAFISIILILCSCSNSTLIFKGESQNWSSTYTVKHVNSEFHQTILKIKYKGKNLKDISGIKYSYKGIGVGGSGELPDLSVDGVISALSGGNGAIPPKDSVIKVMIEWNNRKEELDLISK</sequence>
<organism evidence="2 3">
    <name type="scientific">Paenibacillus barengoltzii J12</name>
    <dbReference type="NCBI Taxonomy" id="935846"/>
    <lineage>
        <taxon>Bacteria</taxon>
        <taxon>Bacillati</taxon>
        <taxon>Bacillota</taxon>
        <taxon>Bacilli</taxon>
        <taxon>Bacillales</taxon>
        <taxon>Paenibacillaceae</taxon>
        <taxon>Paenibacillus</taxon>
    </lineage>
</organism>
<reference evidence="2 3" key="1">
    <citation type="submission" date="2017-04" db="EMBL/GenBank/DDBJ databases">
        <authorList>
            <person name="Varghese N."/>
            <person name="Submissions S."/>
        </authorList>
    </citation>
    <scope>NUCLEOTIDE SEQUENCE [LARGE SCALE GENOMIC DNA]</scope>
    <source>
        <strain evidence="2 3">J12</strain>
    </source>
</reference>
<accession>A0ABY1M326</accession>
<comment type="caution">
    <text evidence="2">The sequence shown here is derived from an EMBL/GenBank/DDBJ whole genome shotgun (WGS) entry which is preliminary data.</text>
</comment>
<dbReference type="EMBL" id="FXAE01000070">
    <property type="protein sequence ID" value="SMF64783.1"/>
    <property type="molecule type" value="Genomic_DNA"/>
</dbReference>
<evidence type="ECO:0000256" key="1">
    <source>
        <dbReference type="SAM" id="SignalP"/>
    </source>
</evidence>
<name>A0ABY1M326_9BACL</name>
<feature type="chain" id="PRO_5045974233" evidence="1">
    <location>
        <begin position="22"/>
        <end position="123"/>
    </location>
</feature>
<evidence type="ECO:0000313" key="2">
    <source>
        <dbReference type="EMBL" id="SMF64783.1"/>
    </source>
</evidence>
<dbReference type="RefSeq" id="WP_085279810.1">
    <property type="nucleotide sequence ID" value="NZ_FXAE01000070.1"/>
</dbReference>
<evidence type="ECO:0000313" key="3">
    <source>
        <dbReference type="Proteomes" id="UP000192939"/>
    </source>
</evidence>